<dbReference type="InParanoid" id="E9HU97"/>
<dbReference type="AlphaFoldDB" id="E9HU97"/>
<evidence type="ECO:0000313" key="2">
    <source>
        <dbReference type="EMBL" id="EFX64683.1"/>
    </source>
</evidence>
<dbReference type="HOGENOM" id="CLU_1108029_0_0_1"/>
<dbReference type="KEGG" id="dpx:DAPPUDRAFT_117959"/>
<keyword evidence="3" id="KW-1185">Reference proteome</keyword>
<accession>E9HU97</accession>
<protein>
    <submittedName>
        <fullName evidence="2">Uncharacterized protein</fullName>
    </submittedName>
</protein>
<proteinExistence type="predicted"/>
<evidence type="ECO:0000256" key="1">
    <source>
        <dbReference type="SAM" id="MobiDB-lite"/>
    </source>
</evidence>
<evidence type="ECO:0000313" key="3">
    <source>
        <dbReference type="Proteomes" id="UP000000305"/>
    </source>
</evidence>
<organism evidence="2 3">
    <name type="scientific">Daphnia pulex</name>
    <name type="common">Water flea</name>
    <dbReference type="NCBI Taxonomy" id="6669"/>
    <lineage>
        <taxon>Eukaryota</taxon>
        <taxon>Metazoa</taxon>
        <taxon>Ecdysozoa</taxon>
        <taxon>Arthropoda</taxon>
        <taxon>Crustacea</taxon>
        <taxon>Branchiopoda</taxon>
        <taxon>Diplostraca</taxon>
        <taxon>Cladocera</taxon>
        <taxon>Anomopoda</taxon>
        <taxon>Daphniidae</taxon>
        <taxon>Daphnia</taxon>
    </lineage>
</organism>
<dbReference type="EMBL" id="GL732802">
    <property type="protein sequence ID" value="EFX64683.1"/>
    <property type="molecule type" value="Genomic_DNA"/>
</dbReference>
<sequence length="238" mass="27746">MEDEMTYKNVIYRRFPRMDGLKDLYRSADNRVFSERSVETETGTHRKNLYCAWKVIKMTNEGLPLETDGCDAKPSEHCRHVVTPVLEEIHFLFRALRIALCSLKSRDIYPKLVKAEIENVIEVLQTQYARIIELSPGFYKSRDNAWKYLRTHKRPWAMSKSLEVEMGNEERRHPGFRALVDGIAARVERAREAEEDEDSEQEAPIPSAEEHPHARAVREAAVQYALDFLSLQSSFFRI</sequence>
<dbReference type="Proteomes" id="UP000000305">
    <property type="component" value="Unassembled WGS sequence"/>
</dbReference>
<name>E9HU97_DAPPU</name>
<reference evidence="2 3" key="1">
    <citation type="journal article" date="2011" name="Science">
        <title>The ecoresponsive genome of Daphnia pulex.</title>
        <authorList>
            <person name="Colbourne J.K."/>
            <person name="Pfrender M.E."/>
            <person name="Gilbert D."/>
            <person name="Thomas W.K."/>
            <person name="Tucker A."/>
            <person name="Oakley T.H."/>
            <person name="Tokishita S."/>
            <person name="Aerts A."/>
            <person name="Arnold G.J."/>
            <person name="Basu M.K."/>
            <person name="Bauer D.J."/>
            <person name="Caceres C.E."/>
            <person name="Carmel L."/>
            <person name="Casola C."/>
            <person name="Choi J.H."/>
            <person name="Detter J.C."/>
            <person name="Dong Q."/>
            <person name="Dusheyko S."/>
            <person name="Eads B.D."/>
            <person name="Frohlich T."/>
            <person name="Geiler-Samerotte K.A."/>
            <person name="Gerlach D."/>
            <person name="Hatcher P."/>
            <person name="Jogdeo S."/>
            <person name="Krijgsveld J."/>
            <person name="Kriventseva E.V."/>
            <person name="Kultz D."/>
            <person name="Laforsch C."/>
            <person name="Lindquist E."/>
            <person name="Lopez J."/>
            <person name="Manak J.R."/>
            <person name="Muller J."/>
            <person name="Pangilinan J."/>
            <person name="Patwardhan R.P."/>
            <person name="Pitluck S."/>
            <person name="Pritham E.J."/>
            <person name="Rechtsteiner A."/>
            <person name="Rho M."/>
            <person name="Rogozin I.B."/>
            <person name="Sakarya O."/>
            <person name="Salamov A."/>
            <person name="Schaack S."/>
            <person name="Shapiro H."/>
            <person name="Shiga Y."/>
            <person name="Skalitzky C."/>
            <person name="Smith Z."/>
            <person name="Souvorov A."/>
            <person name="Sung W."/>
            <person name="Tang Z."/>
            <person name="Tsuchiya D."/>
            <person name="Tu H."/>
            <person name="Vos H."/>
            <person name="Wang M."/>
            <person name="Wolf Y.I."/>
            <person name="Yamagata H."/>
            <person name="Yamada T."/>
            <person name="Ye Y."/>
            <person name="Shaw J.R."/>
            <person name="Andrews J."/>
            <person name="Crease T.J."/>
            <person name="Tang H."/>
            <person name="Lucas S.M."/>
            <person name="Robertson H.M."/>
            <person name="Bork P."/>
            <person name="Koonin E.V."/>
            <person name="Zdobnov E.M."/>
            <person name="Grigoriev I.V."/>
            <person name="Lynch M."/>
            <person name="Boore J.L."/>
        </authorList>
    </citation>
    <scope>NUCLEOTIDE SEQUENCE [LARGE SCALE GENOMIC DNA]</scope>
</reference>
<dbReference type="PhylomeDB" id="E9HU97"/>
<feature type="region of interest" description="Disordered" evidence="1">
    <location>
        <begin position="190"/>
        <end position="214"/>
    </location>
</feature>
<gene>
    <name evidence="2" type="ORF">DAPPUDRAFT_117959</name>
</gene>